<dbReference type="GO" id="GO:0015721">
    <property type="term" value="P:bile acid and bile salt transport"/>
    <property type="evidence" value="ECO:0007669"/>
    <property type="project" value="UniProtKB-ARBA"/>
</dbReference>
<dbReference type="Gene3D" id="1.20.1720.10">
    <property type="entry name" value="Multidrug resistance protein D"/>
    <property type="match status" value="1"/>
</dbReference>
<evidence type="ECO:0000256" key="2">
    <source>
        <dbReference type="ARBA" id="ARBA00008537"/>
    </source>
</evidence>
<evidence type="ECO:0000313" key="13">
    <source>
        <dbReference type="Proteomes" id="UP000077037"/>
    </source>
</evidence>
<dbReference type="AlphaFoldDB" id="A0A157QBZ0"/>
<feature type="transmembrane region" description="Helical" evidence="10">
    <location>
        <begin position="424"/>
        <end position="442"/>
    </location>
</feature>
<dbReference type="Proteomes" id="UP000077037">
    <property type="component" value="Unassembled WGS sequence"/>
</dbReference>
<dbReference type="GO" id="GO:1990961">
    <property type="term" value="P:xenobiotic detoxification by transmembrane export across the plasma membrane"/>
    <property type="evidence" value="ECO:0007669"/>
    <property type="project" value="UniProtKB-ARBA"/>
</dbReference>
<evidence type="ECO:0000256" key="9">
    <source>
        <dbReference type="SAM" id="MobiDB-lite"/>
    </source>
</evidence>
<evidence type="ECO:0000256" key="7">
    <source>
        <dbReference type="ARBA" id="ARBA00022989"/>
    </source>
</evidence>
<keyword evidence="6 10" id="KW-0812">Transmembrane</keyword>
<reference evidence="12 13" key="1">
    <citation type="submission" date="2016-03" db="EMBL/GenBank/DDBJ databases">
        <authorList>
            <consortium name="Pathogen Informatics"/>
        </authorList>
    </citation>
    <scope>NUCLEOTIDE SEQUENCE [LARGE SCALE GENOMIC DNA]</scope>
    <source>
        <strain evidence="12 13">NCTC13364</strain>
    </source>
</reference>
<dbReference type="InterPro" id="IPR020846">
    <property type="entry name" value="MFS_dom"/>
</dbReference>
<evidence type="ECO:0000256" key="4">
    <source>
        <dbReference type="ARBA" id="ARBA00022475"/>
    </source>
</evidence>
<feature type="transmembrane region" description="Helical" evidence="10">
    <location>
        <begin position="358"/>
        <end position="376"/>
    </location>
</feature>
<feature type="transmembrane region" description="Helical" evidence="10">
    <location>
        <begin position="254"/>
        <end position="273"/>
    </location>
</feature>
<evidence type="ECO:0000256" key="6">
    <source>
        <dbReference type="ARBA" id="ARBA00022692"/>
    </source>
</evidence>
<protein>
    <submittedName>
        <fullName evidence="12">Multidrug resistance protein B</fullName>
    </submittedName>
</protein>
<feature type="transmembrane region" description="Helical" evidence="10">
    <location>
        <begin position="223"/>
        <end position="242"/>
    </location>
</feature>
<dbReference type="SUPFAM" id="SSF103473">
    <property type="entry name" value="MFS general substrate transporter"/>
    <property type="match status" value="1"/>
</dbReference>
<feature type="transmembrane region" description="Helical" evidence="10">
    <location>
        <begin position="502"/>
        <end position="520"/>
    </location>
</feature>
<dbReference type="Pfam" id="PF07690">
    <property type="entry name" value="MFS_1"/>
    <property type="match status" value="1"/>
</dbReference>
<accession>A0A157QBZ0</accession>
<dbReference type="GO" id="GO:0005886">
    <property type="term" value="C:plasma membrane"/>
    <property type="evidence" value="ECO:0007669"/>
    <property type="project" value="UniProtKB-SubCell"/>
</dbReference>
<evidence type="ECO:0000256" key="3">
    <source>
        <dbReference type="ARBA" id="ARBA00022448"/>
    </source>
</evidence>
<name>A0A157QBZ0_9BORD</name>
<evidence type="ECO:0000256" key="8">
    <source>
        <dbReference type="ARBA" id="ARBA00023136"/>
    </source>
</evidence>
<dbReference type="EMBL" id="FKBS01000017">
    <property type="protein sequence ID" value="SAI43362.1"/>
    <property type="molecule type" value="Genomic_DNA"/>
</dbReference>
<keyword evidence="3" id="KW-0813">Transport</keyword>
<gene>
    <name evidence="12" type="primary">emrB_4</name>
    <name evidence="12" type="ORF">SAMEA1982600_03531</name>
</gene>
<feature type="transmembrane region" description="Helical" evidence="10">
    <location>
        <begin position="382"/>
        <end position="403"/>
    </location>
</feature>
<dbReference type="InterPro" id="IPR004638">
    <property type="entry name" value="EmrB-like"/>
</dbReference>
<organism evidence="12 13">
    <name type="scientific">Bordetella ansorpii</name>
    <dbReference type="NCBI Taxonomy" id="288768"/>
    <lineage>
        <taxon>Bacteria</taxon>
        <taxon>Pseudomonadati</taxon>
        <taxon>Pseudomonadota</taxon>
        <taxon>Betaproteobacteria</taxon>
        <taxon>Burkholderiales</taxon>
        <taxon>Alcaligenaceae</taxon>
        <taxon>Bordetella</taxon>
    </lineage>
</organism>
<feature type="transmembrane region" description="Helical" evidence="10">
    <location>
        <begin position="294"/>
        <end position="317"/>
    </location>
</feature>
<comment type="similarity">
    <text evidence="2">Belongs to the major facilitator superfamily. EmrB family.</text>
</comment>
<evidence type="ECO:0000256" key="5">
    <source>
        <dbReference type="ARBA" id="ARBA00022519"/>
    </source>
</evidence>
<evidence type="ECO:0000313" key="12">
    <source>
        <dbReference type="EMBL" id="SAI43362.1"/>
    </source>
</evidence>
<sequence>MSDDTQATAPAAAPKPAGAPPAPRTFPPLEGATRILGSVALSTAVFMNVLDTSIANVSIPTISGDLGVSSSQGTWVITSFAVANAITVPLTGWLTQRFGQVRLFLASTLLFVLASWLCGFAPSLEALILFRVLQGAVAGPMIPLSQTLMLASFPKEKAGMALAIWGMTTLVAPVAGPLLGGWISDNYTWPWIFYINVPVGLLAAWISWSIYKDRESVTHKLPIDKVGLALLVVWVGAMQIMLDKGKELDWFASGTIQILALITVVAFVFFLIWELTDKHPIVDLRLFKVRNFTVGSITLAVAYGVFFGNVVLLPLWLQSNMGYTATYAGLVTAPVGILAIVLTPIVGKLLATRDPRQIVTVSFIIFATVFFMRSGFNTDVDVRGLMIPTIIQGAAMAAFFVPLTSITLSGLEPWRIPAASGLSNFLRLTLGAFGTSIATTLWENRTTMHHAQLTEVAKPGEQAFDHFMNTFQQTLGATREQALVMIDRLINTQAATLSATDVFHASAIIFLFLTVLVWFAKPKPNKGGKDGGAAEAAAGAH</sequence>
<feature type="transmembrane region" description="Helical" evidence="10">
    <location>
        <begin position="189"/>
        <end position="211"/>
    </location>
</feature>
<feature type="transmembrane region" description="Helical" evidence="10">
    <location>
        <begin position="162"/>
        <end position="183"/>
    </location>
</feature>
<feature type="region of interest" description="Disordered" evidence="9">
    <location>
        <begin position="1"/>
        <end position="24"/>
    </location>
</feature>
<evidence type="ECO:0000256" key="1">
    <source>
        <dbReference type="ARBA" id="ARBA00004429"/>
    </source>
</evidence>
<dbReference type="OrthoDB" id="9807274at2"/>
<keyword evidence="4" id="KW-1003">Cell membrane</keyword>
<evidence type="ECO:0000259" key="11">
    <source>
        <dbReference type="PROSITE" id="PS50850"/>
    </source>
</evidence>
<feature type="domain" description="Major facilitator superfamily (MFS) profile" evidence="11">
    <location>
        <begin position="37"/>
        <end position="525"/>
    </location>
</feature>
<keyword evidence="7 10" id="KW-1133">Transmembrane helix</keyword>
<feature type="transmembrane region" description="Helical" evidence="10">
    <location>
        <begin position="75"/>
        <end position="94"/>
    </location>
</feature>
<dbReference type="PROSITE" id="PS50850">
    <property type="entry name" value="MFS"/>
    <property type="match status" value="1"/>
</dbReference>
<dbReference type="CDD" id="cd17503">
    <property type="entry name" value="MFS_LmrB_MDR_like"/>
    <property type="match status" value="1"/>
</dbReference>
<dbReference type="GO" id="GO:0022857">
    <property type="term" value="F:transmembrane transporter activity"/>
    <property type="evidence" value="ECO:0007669"/>
    <property type="project" value="InterPro"/>
</dbReference>
<comment type="subcellular location">
    <subcellularLocation>
        <location evidence="1">Cell inner membrane</location>
        <topology evidence="1">Multi-pass membrane protein</topology>
    </subcellularLocation>
</comment>
<dbReference type="PANTHER" id="PTHR42718">
    <property type="entry name" value="MAJOR FACILITATOR SUPERFAMILY MULTIDRUG TRANSPORTER MFSC"/>
    <property type="match status" value="1"/>
</dbReference>
<keyword evidence="5" id="KW-0997">Cell inner membrane</keyword>
<feature type="transmembrane region" description="Helical" evidence="10">
    <location>
        <begin position="323"/>
        <end position="346"/>
    </location>
</feature>
<dbReference type="Gene3D" id="1.20.1250.20">
    <property type="entry name" value="MFS general substrate transporter like domains"/>
    <property type="match status" value="1"/>
</dbReference>
<dbReference type="InterPro" id="IPR011701">
    <property type="entry name" value="MFS"/>
</dbReference>
<feature type="transmembrane region" description="Helical" evidence="10">
    <location>
        <begin position="128"/>
        <end position="150"/>
    </location>
</feature>
<feature type="compositionally biased region" description="Low complexity" evidence="9">
    <location>
        <begin position="7"/>
        <end position="16"/>
    </location>
</feature>
<dbReference type="RefSeq" id="WP_082887314.1">
    <property type="nucleotide sequence ID" value="NZ_FKBS01000017.1"/>
</dbReference>
<evidence type="ECO:0000256" key="10">
    <source>
        <dbReference type="SAM" id="Phobius"/>
    </source>
</evidence>
<dbReference type="PANTHER" id="PTHR42718:SF9">
    <property type="entry name" value="MAJOR FACILITATOR SUPERFAMILY MULTIDRUG TRANSPORTER MFSC"/>
    <property type="match status" value="1"/>
</dbReference>
<dbReference type="InterPro" id="IPR036259">
    <property type="entry name" value="MFS_trans_sf"/>
</dbReference>
<proteinExistence type="inferred from homology"/>
<feature type="transmembrane region" description="Helical" evidence="10">
    <location>
        <begin position="101"/>
        <end position="122"/>
    </location>
</feature>
<keyword evidence="8 10" id="KW-0472">Membrane</keyword>
<dbReference type="NCBIfam" id="TIGR00711">
    <property type="entry name" value="efflux_EmrB"/>
    <property type="match status" value="1"/>
</dbReference>
<dbReference type="FunFam" id="1.20.1720.10:FF:000002">
    <property type="entry name" value="Multidrug resistance protein B"/>
    <property type="match status" value="1"/>
</dbReference>